<feature type="region of interest" description="Disordered" evidence="1">
    <location>
        <begin position="42"/>
        <end position="69"/>
    </location>
</feature>
<comment type="caution">
    <text evidence="2">The sequence shown here is derived from an EMBL/GenBank/DDBJ whole genome shotgun (WGS) entry which is preliminary data.</text>
</comment>
<reference evidence="2" key="1">
    <citation type="journal article" date="2021" name="Nat. Commun.">
        <title>Genetic determinants of endophytism in the Arabidopsis root mycobiome.</title>
        <authorList>
            <person name="Mesny F."/>
            <person name="Miyauchi S."/>
            <person name="Thiergart T."/>
            <person name="Pickel B."/>
            <person name="Atanasova L."/>
            <person name="Karlsson M."/>
            <person name="Huettel B."/>
            <person name="Barry K.W."/>
            <person name="Haridas S."/>
            <person name="Chen C."/>
            <person name="Bauer D."/>
            <person name="Andreopoulos W."/>
            <person name="Pangilinan J."/>
            <person name="LaButti K."/>
            <person name="Riley R."/>
            <person name="Lipzen A."/>
            <person name="Clum A."/>
            <person name="Drula E."/>
            <person name="Henrissat B."/>
            <person name="Kohler A."/>
            <person name="Grigoriev I.V."/>
            <person name="Martin F.M."/>
            <person name="Hacquard S."/>
        </authorList>
    </citation>
    <scope>NUCLEOTIDE SEQUENCE</scope>
    <source>
        <strain evidence="2">MPI-CAGE-CH-0230</strain>
    </source>
</reference>
<evidence type="ECO:0000256" key="1">
    <source>
        <dbReference type="SAM" id="MobiDB-lite"/>
    </source>
</evidence>
<feature type="region of interest" description="Disordered" evidence="1">
    <location>
        <begin position="160"/>
        <end position="205"/>
    </location>
</feature>
<proteinExistence type="predicted"/>
<dbReference type="GeneID" id="70177565"/>
<dbReference type="AlphaFoldDB" id="A0A9P8Y9L4"/>
<feature type="compositionally biased region" description="Low complexity" evidence="1">
    <location>
        <begin position="170"/>
        <end position="179"/>
    </location>
</feature>
<gene>
    <name evidence="2" type="ORF">B0I36DRAFT_120064</name>
</gene>
<protein>
    <submittedName>
        <fullName evidence="2">Uncharacterized protein</fullName>
    </submittedName>
</protein>
<dbReference type="RefSeq" id="XP_046012895.1">
    <property type="nucleotide sequence ID" value="XM_046148019.1"/>
</dbReference>
<sequence length="265" mass="29339">MTQTGNQFPKENGTAPSWKCSQPCCPSPHQCRLSIALVGSPQHRTQQSRSWPRSPLTRSLQTEAPPMATSCPHRQLQRRSLAPSCSCGSVCSRACPALPADGLNPFGLVPDSLPDGVMSAWRELLHHRLTGSVRSQAGTALRRPSTGRARIAHVYSKGPACRPCKHRTQRAQSGGQQSGRRSEESFGVESKRETRCGWRRGGGGSPHQYFQSQDLMARFLRLFSNLRHLEIWLCKTPVRNGRGFFSRTHGRPRHSAAFRHQGPGC</sequence>
<dbReference type="Proteomes" id="UP000756346">
    <property type="component" value="Unassembled WGS sequence"/>
</dbReference>
<keyword evidence="3" id="KW-1185">Reference proteome</keyword>
<dbReference type="EMBL" id="JAGTJQ010000005">
    <property type="protein sequence ID" value="KAH7031215.1"/>
    <property type="molecule type" value="Genomic_DNA"/>
</dbReference>
<feature type="compositionally biased region" description="Basic residues" evidence="1">
    <location>
        <begin position="248"/>
        <end position="257"/>
    </location>
</feature>
<organism evidence="2 3">
    <name type="scientific">Microdochium trichocladiopsis</name>
    <dbReference type="NCBI Taxonomy" id="1682393"/>
    <lineage>
        <taxon>Eukaryota</taxon>
        <taxon>Fungi</taxon>
        <taxon>Dikarya</taxon>
        <taxon>Ascomycota</taxon>
        <taxon>Pezizomycotina</taxon>
        <taxon>Sordariomycetes</taxon>
        <taxon>Xylariomycetidae</taxon>
        <taxon>Xylariales</taxon>
        <taxon>Microdochiaceae</taxon>
        <taxon>Microdochium</taxon>
    </lineage>
</organism>
<feature type="compositionally biased region" description="Basic and acidic residues" evidence="1">
    <location>
        <begin position="180"/>
        <end position="196"/>
    </location>
</feature>
<name>A0A9P8Y9L4_9PEZI</name>
<evidence type="ECO:0000313" key="3">
    <source>
        <dbReference type="Proteomes" id="UP000756346"/>
    </source>
</evidence>
<evidence type="ECO:0000313" key="2">
    <source>
        <dbReference type="EMBL" id="KAH7031215.1"/>
    </source>
</evidence>
<feature type="region of interest" description="Disordered" evidence="1">
    <location>
        <begin position="245"/>
        <end position="265"/>
    </location>
</feature>
<feature type="compositionally biased region" description="Polar residues" evidence="1">
    <location>
        <begin position="42"/>
        <end position="62"/>
    </location>
</feature>
<accession>A0A9P8Y9L4</accession>